<keyword evidence="3" id="KW-0378">Hydrolase</keyword>
<feature type="chain" id="PRO_5014126865" evidence="1">
    <location>
        <begin position="23"/>
        <end position="373"/>
    </location>
</feature>
<dbReference type="EMBL" id="MSFO01000010">
    <property type="protein sequence ID" value="PLB43466.1"/>
    <property type="molecule type" value="Genomic_DNA"/>
</dbReference>
<dbReference type="SUPFAM" id="SSF53474">
    <property type="entry name" value="alpha/beta-Hydrolases"/>
    <property type="match status" value="1"/>
</dbReference>
<dbReference type="PANTHER" id="PTHR43194">
    <property type="entry name" value="HYDROLASE ALPHA/BETA FOLD FAMILY"/>
    <property type="match status" value="1"/>
</dbReference>
<keyword evidence="4" id="KW-1185">Reference proteome</keyword>
<dbReference type="AlphaFoldDB" id="A0A2I2FS82"/>
<keyword evidence="1" id="KW-0732">Signal</keyword>
<feature type="domain" description="AB hydrolase-1" evidence="2">
    <location>
        <begin position="74"/>
        <end position="363"/>
    </location>
</feature>
<comment type="caution">
    <text evidence="3">The sequence shown here is derived from an EMBL/GenBank/DDBJ whole genome shotgun (WGS) entry which is preliminary data.</text>
</comment>
<dbReference type="GO" id="GO:0016787">
    <property type="term" value="F:hydrolase activity"/>
    <property type="evidence" value="ECO:0007669"/>
    <property type="project" value="UniProtKB-KW"/>
</dbReference>
<dbReference type="CDD" id="cd12809">
    <property type="entry name" value="Esterase_713_like-2"/>
    <property type="match status" value="1"/>
</dbReference>
<dbReference type="VEuPathDB" id="FungiDB:P170DRAFT_369002"/>
<reference evidence="3 4" key="1">
    <citation type="submission" date="2016-12" db="EMBL/GenBank/DDBJ databases">
        <title>The genomes of Aspergillus section Nigri reveals drivers in fungal speciation.</title>
        <authorList>
            <consortium name="DOE Joint Genome Institute"/>
            <person name="Vesth T.C."/>
            <person name="Nybo J."/>
            <person name="Theobald S."/>
            <person name="Brandl J."/>
            <person name="Frisvad J.C."/>
            <person name="Nielsen K.F."/>
            <person name="Lyhne E.K."/>
            <person name="Kogle M.E."/>
            <person name="Kuo A."/>
            <person name="Riley R."/>
            <person name="Clum A."/>
            <person name="Nolan M."/>
            <person name="Lipzen A."/>
            <person name="Salamov A."/>
            <person name="Henrissat B."/>
            <person name="Wiebenga A."/>
            <person name="De Vries R.P."/>
            <person name="Grigoriev I.V."/>
            <person name="Mortensen U.H."/>
            <person name="Andersen M.R."/>
            <person name="Baker S.E."/>
        </authorList>
    </citation>
    <scope>NUCLEOTIDE SEQUENCE [LARGE SCALE GENOMIC DNA]</scope>
    <source>
        <strain evidence="3 4">IBT 23096</strain>
    </source>
</reference>
<dbReference type="GeneID" id="36552588"/>
<dbReference type="Gene3D" id="3.40.50.1820">
    <property type="entry name" value="alpha/beta hydrolase"/>
    <property type="match status" value="1"/>
</dbReference>
<dbReference type="InterPro" id="IPR050228">
    <property type="entry name" value="Carboxylesterase_BioH"/>
</dbReference>
<dbReference type="PANTHER" id="PTHR43194:SF4">
    <property type="entry name" value="AB HYDROLASE-1 DOMAIN-CONTAINING PROTEIN"/>
    <property type="match status" value="1"/>
</dbReference>
<dbReference type="OrthoDB" id="9978720at2759"/>
<feature type="signal peptide" evidence="1">
    <location>
        <begin position="1"/>
        <end position="22"/>
    </location>
</feature>
<dbReference type="InterPro" id="IPR029058">
    <property type="entry name" value="AB_hydrolase_fold"/>
</dbReference>
<name>A0A2I2FS82_9EURO</name>
<protein>
    <submittedName>
        <fullName evidence="3">Alpha/beta-hydrolase</fullName>
    </submittedName>
</protein>
<dbReference type="RefSeq" id="XP_024698768.1">
    <property type="nucleotide sequence ID" value="XM_024844888.1"/>
</dbReference>
<dbReference type="Pfam" id="PF12697">
    <property type="entry name" value="Abhydrolase_6"/>
    <property type="match status" value="1"/>
</dbReference>
<evidence type="ECO:0000259" key="2">
    <source>
        <dbReference type="Pfam" id="PF12697"/>
    </source>
</evidence>
<sequence length="373" mass="40805">MWSRGVLTGLIALASLARTAVAHNSTSSEVAYQREYLYVGGQYVKNADGDHLFADQMYVEKLIPEGGASKPHPIVFIHGQAQTGTNWLNKPDGGRGWASYFLEQGYECYLLDQTFRGRSPHVPGNGTMKTYSAEKLQQLFTAPKKYMQWPQAALHTQWPGTGVMGDKIFDTYYASTVDFFGEAVGQQITVQRAGAALLDLIGCPVILLSHSQGGIMPWILTEVRPKQVHAIVSLEPSGPPFNGATANASSLAYGLSDIPLTYSPAVTDPKTDFALKKLPSNSTARDECVLQADHPAPRQLVNLQKVPVVVVTTESSYHAPYDWCTVKFLKQAGVSAEHMQLGELGIHGNGHMVFLEKNSDEVAGVIQKWIEKQ</sequence>
<evidence type="ECO:0000256" key="1">
    <source>
        <dbReference type="SAM" id="SignalP"/>
    </source>
</evidence>
<dbReference type="STRING" id="1392250.A0A2I2FS82"/>
<accession>A0A2I2FS82</accession>
<dbReference type="Proteomes" id="UP000234275">
    <property type="component" value="Unassembled WGS sequence"/>
</dbReference>
<gene>
    <name evidence="3" type="ORF">P170DRAFT_369002</name>
</gene>
<evidence type="ECO:0000313" key="4">
    <source>
        <dbReference type="Proteomes" id="UP000234275"/>
    </source>
</evidence>
<evidence type="ECO:0000313" key="3">
    <source>
        <dbReference type="EMBL" id="PLB43466.1"/>
    </source>
</evidence>
<proteinExistence type="predicted"/>
<organism evidence="3 4">
    <name type="scientific">Aspergillus steynii IBT 23096</name>
    <dbReference type="NCBI Taxonomy" id="1392250"/>
    <lineage>
        <taxon>Eukaryota</taxon>
        <taxon>Fungi</taxon>
        <taxon>Dikarya</taxon>
        <taxon>Ascomycota</taxon>
        <taxon>Pezizomycotina</taxon>
        <taxon>Eurotiomycetes</taxon>
        <taxon>Eurotiomycetidae</taxon>
        <taxon>Eurotiales</taxon>
        <taxon>Aspergillaceae</taxon>
        <taxon>Aspergillus</taxon>
        <taxon>Aspergillus subgen. Circumdati</taxon>
    </lineage>
</organism>
<dbReference type="InterPro" id="IPR000073">
    <property type="entry name" value="AB_hydrolase_1"/>
</dbReference>